<proteinExistence type="predicted"/>
<name>A0ABQ3NXZ8_STRVG</name>
<dbReference type="EMBL" id="BNDV01000017">
    <property type="protein sequence ID" value="GHI17653.1"/>
    <property type="molecule type" value="Genomic_DNA"/>
</dbReference>
<sequence length="198" mass="19596">MLVKTGAFRFLIFQRGSHVKFRHVRAIAVFGIAIVALTGARGSHGASCGGSSHSSSSSSSSGGSSGGSSTSGSSGSDSTSGTSGTSSSSGGTTTGGTSRDKAERDIKIDSCKLDSTGKNLVARLTVTNSGSLDQTYSITMKFNPAAGSSAVAAQARVTGLKVKAGASAQTEATAPYTGKGDGSEYKECVVSTASKSSL</sequence>
<gene>
    <name evidence="2" type="ORF">Scinn_71160</name>
</gene>
<evidence type="ECO:0000313" key="2">
    <source>
        <dbReference type="EMBL" id="GHI17653.1"/>
    </source>
</evidence>
<dbReference type="Proteomes" id="UP000660554">
    <property type="component" value="Unassembled WGS sequence"/>
</dbReference>
<evidence type="ECO:0000256" key="1">
    <source>
        <dbReference type="SAM" id="MobiDB-lite"/>
    </source>
</evidence>
<feature type="compositionally biased region" description="Low complexity" evidence="1">
    <location>
        <begin position="45"/>
        <end position="97"/>
    </location>
</feature>
<organism evidence="2 3">
    <name type="scientific">Streptomyces virginiae</name>
    <name type="common">Streptomyces cinnamonensis</name>
    <dbReference type="NCBI Taxonomy" id="1961"/>
    <lineage>
        <taxon>Bacteria</taxon>
        <taxon>Bacillati</taxon>
        <taxon>Actinomycetota</taxon>
        <taxon>Actinomycetes</taxon>
        <taxon>Kitasatosporales</taxon>
        <taxon>Streptomycetaceae</taxon>
        <taxon>Streptomyces</taxon>
    </lineage>
</organism>
<keyword evidence="3" id="KW-1185">Reference proteome</keyword>
<feature type="region of interest" description="Disordered" evidence="1">
    <location>
        <begin position="45"/>
        <end position="103"/>
    </location>
</feature>
<protein>
    <submittedName>
        <fullName evidence="2">Uncharacterized protein</fullName>
    </submittedName>
</protein>
<comment type="caution">
    <text evidence="2">The sequence shown here is derived from an EMBL/GenBank/DDBJ whole genome shotgun (WGS) entry which is preliminary data.</text>
</comment>
<accession>A0ABQ3NXZ8</accession>
<reference evidence="3" key="1">
    <citation type="submission" date="2020-09" db="EMBL/GenBank/DDBJ databases">
        <title>Whole genome shotgun sequence of Streptomyces cinnamonensis NBRC 15873.</title>
        <authorList>
            <person name="Komaki H."/>
            <person name="Tamura T."/>
        </authorList>
    </citation>
    <scope>NUCLEOTIDE SEQUENCE [LARGE SCALE GENOMIC DNA]</scope>
    <source>
        <strain evidence="3">NBRC 15873</strain>
    </source>
</reference>
<evidence type="ECO:0000313" key="3">
    <source>
        <dbReference type="Proteomes" id="UP000660554"/>
    </source>
</evidence>